<dbReference type="PANTHER" id="PTHR47506:SF3">
    <property type="entry name" value="HTH-TYPE TRANSCRIPTIONAL REGULATOR LMRA"/>
    <property type="match status" value="1"/>
</dbReference>
<accession>A0A5C4VZ68</accession>
<feature type="DNA-binding region" description="H-T-H motif" evidence="4">
    <location>
        <begin position="18"/>
        <end position="37"/>
    </location>
</feature>
<dbReference type="InterPro" id="IPR036271">
    <property type="entry name" value="Tet_transcr_reg_TetR-rel_C_sf"/>
</dbReference>
<evidence type="ECO:0000256" key="3">
    <source>
        <dbReference type="ARBA" id="ARBA00023163"/>
    </source>
</evidence>
<evidence type="ECO:0000256" key="2">
    <source>
        <dbReference type="ARBA" id="ARBA00023125"/>
    </source>
</evidence>
<comment type="caution">
    <text evidence="6">The sequence shown here is derived from an EMBL/GenBank/DDBJ whole genome shotgun (WGS) entry which is preliminary data.</text>
</comment>
<evidence type="ECO:0000313" key="6">
    <source>
        <dbReference type="EMBL" id="TNM41247.1"/>
    </source>
</evidence>
<reference evidence="6 7" key="1">
    <citation type="journal article" date="2016" name="Int. J. Syst. Evol. Microbiol.">
        <title>Nocardioides albidus sp. nov., an actinobacterium isolated from garden soil.</title>
        <authorList>
            <person name="Singh H."/>
            <person name="Du J."/>
            <person name="Trinh H."/>
            <person name="Won K."/>
            <person name="Yang J.E."/>
            <person name="Yin C."/>
            <person name="Kook M."/>
            <person name="Yi T.H."/>
        </authorList>
    </citation>
    <scope>NUCLEOTIDE SEQUENCE [LARGE SCALE GENOMIC DNA]</scope>
    <source>
        <strain evidence="6 7">CCTCC AB 2015297</strain>
    </source>
</reference>
<dbReference type="Pfam" id="PF00440">
    <property type="entry name" value="TetR_N"/>
    <property type="match status" value="1"/>
</dbReference>
<keyword evidence="1" id="KW-0805">Transcription regulation</keyword>
<gene>
    <name evidence="6" type="ORF">FHP29_09645</name>
</gene>
<dbReference type="AlphaFoldDB" id="A0A5C4VZ68"/>
<keyword evidence="2 4" id="KW-0238">DNA-binding</keyword>
<dbReference type="Pfam" id="PF21993">
    <property type="entry name" value="TetR_C_13_2"/>
    <property type="match status" value="1"/>
</dbReference>
<dbReference type="PANTHER" id="PTHR47506">
    <property type="entry name" value="TRANSCRIPTIONAL REGULATORY PROTEIN"/>
    <property type="match status" value="1"/>
</dbReference>
<dbReference type="InterPro" id="IPR054156">
    <property type="entry name" value="YxaF_TetR_C"/>
</dbReference>
<dbReference type="PROSITE" id="PS50977">
    <property type="entry name" value="HTH_TETR_2"/>
    <property type="match status" value="1"/>
</dbReference>
<sequence>MLDSAIVLFRERGVAATSLRDVVAHSGAPRGSIYHHFPGGKQELASEATRRAGDSIARLFTRLVASADPAAAVDRLVDHWSGVLLDSDFASTCPVAAAALAPDDTDGARVAAGVAFEQWEDLLAGALRERGATPGEAADRAALVVSAIEGALLVSRARRTDAPLRAVGRELVRQLA</sequence>
<dbReference type="SUPFAM" id="SSF46689">
    <property type="entry name" value="Homeodomain-like"/>
    <property type="match status" value="1"/>
</dbReference>
<dbReference type="InterPro" id="IPR009057">
    <property type="entry name" value="Homeodomain-like_sf"/>
</dbReference>
<dbReference type="EMBL" id="VDMP01000022">
    <property type="protein sequence ID" value="TNM41247.1"/>
    <property type="molecule type" value="Genomic_DNA"/>
</dbReference>
<name>A0A5C4VZ68_9ACTN</name>
<keyword evidence="3" id="KW-0804">Transcription</keyword>
<dbReference type="InterPro" id="IPR001647">
    <property type="entry name" value="HTH_TetR"/>
</dbReference>
<feature type="domain" description="HTH tetR-type" evidence="5">
    <location>
        <begin position="1"/>
        <end position="55"/>
    </location>
</feature>
<evidence type="ECO:0000259" key="5">
    <source>
        <dbReference type="PROSITE" id="PS50977"/>
    </source>
</evidence>
<evidence type="ECO:0000256" key="4">
    <source>
        <dbReference type="PROSITE-ProRule" id="PRU00335"/>
    </source>
</evidence>
<proteinExistence type="predicted"/>
<dbReference type="Gene3D" id="1.10.357.10">
    <property type="entry name" value="Tetracycline Repressor, domain 2"/>
    <property type="match status" value="1"/>
</dbReference>
<dbReference type="GO" id="GO:0003677">
    <property type="term" value="F:DNA binding"/>
    <property type="evidence" value="ECO:0007669"/>
    <property type="project" value="UniProtKB-UniRule"/>
</dbReference>
<dbReference type="Proteomes" id="UP000313231">
    <property type="component" value="Unassembled WGS sequence"/>
</dbReference>
<evidence type="ECO:0000313" key="7">
    <source>
        <dbReference type="Proteomes" id="UP000313231"/>
    </source>
</evidence>
<dbReference type="RefSeq" id="WP_139622642.1">
    <property type="nucleotide sequence ID" value="NZ_VDMP01000022.1"/>
</dbReference>
<evidence type="ECO:0000256" key="1">
    <source>
        <dbReference type="ARBA" id="ARBA00023015"/>
    </source>
</evidence>
<dbReference type="SUPFAM" id="SSF48498">
    <property type="entry name" value="Tetracyclin repressor-like, C-terminal domain"/>
    <property type="match status" value="1"/>
</dbReference>
<dbReference type="OrthoDB" id="4567939at2"/>
<keyword evidence="7" id="KW-1185">Reference proteome</keyword>
<protein>
    <submittedName>
        <fullName evidence="6">TetR family transcriptional regulator</fullName>
    </submittedName>
</protein>
<organism evidence="6 7">
    <name type="scientific">Nocardioides albidus</name>
    <dbReference type="NCBI Taxonomy" id="1517589"/>
    <lineage>
        <taxon>Bacteria</taxon>
        <taxon>Bacillati</taxon>
        <taxon>Actinomycetota</taxon>
        <taxon>Actinomycetes</taxon>
        <taxon>Propionibacteriales</taxon>
        <taxon>Nocardioidaceae</taxon>
        <taxon>Nocardioides</taxon>
    </lineage>
</organism>
<dbReference type="PRINTS" id="PR00455">
    <property type="entry name" value="HTHTETR"/>
</dbReference>